<name>A0AAD7DYS0_9AGAR</name>
<evidence type="ECO:0000313" key="1">
    <source>
        <dbReference type="EMBL" id="KAJ7701977.1"/>
    </source>
</evidence>
<keyword evidence="2" id="KW-1185">Reference proteome</keyword>
<organism evidence="1 2">
    <name type="scientific">Mycena metata</name>
    <dbReference type="NCBI Taxonomy" id="1033252"/>
    <lineage>
        <taxon>Eukaryota</taxon>
        <taxon>Fungi</taxon>
        <taxon>Dikarya</taxon>
        <taxon>Basidiomycota</taxon>
        <taxon>Agaricomycotina</taxon>
        <taxon>Agaricomycetes</taxon>
        <taxon>Agaricomycetidae</taxon>
        <taxon>Agaricales</taxon>
        <taxon>Marasmiineae</taxon>
        <taxon>Mycenaceae</taxon>
        <taxon>Mycena</taxon>
    </lineage>
</organism>
<dbReference type="AlphaFoldDB" id="A0AAD7DYS0"/>
<gene>
    <name evidence="1" type="ORF">B0H16DRAFT_1483316</name>
</gene>
<comment type="caution">
    <text evidence="1">The sequence shown here is derived from an EMBL/GenBank/DDBJ whole genome shotgun (WGS) entry which is preliminary data.</text>
</comment>
<reference evidence="1" key="1">
    <citation type="submission" date="2023-03" db="EMBL/GenBank/DDBJ databases">
        <title>Massive genome expansion in bonnet fungi (Mycena s.s.) driven by repeated elements and novel gene families across ecological guilds.</title>
        <authorList>
            <consortium name="Lawrence Berkeley National Laboratory"/>
            <person name="Harder C.B."/>
            <person name="Miyauchi S."/>
            <person name="Viragh M."/>
            <person name="Kuo A."/>
            <person name="Thoen E."/>
            <person name="Andreopoulos B."/>
            <person name="Lu D."/>
            <person name="Skrede I."/>
            <person name="Drula E."/>
            <person name="Henrissat B."/>
            <person name="Morin E."/>
            <person name="Kohler A."/>
            <person name="Barry K."/>
            <person name="LaButti K."/>
            <person name="Morin E."/>
            <person name="Salamov A."/>
            <person name="Lipzen A."/>
            <person name="Mereny Z."/>
            <person name="Hegedus B."/>
            <person name="Baldrian P."/>
            <person name="Stursova M."/>
            <person name="Weitz H."/>
            <person name="Taylor A."/>
            <person name="Grigoriev I.V."/>
            <person name="Nagy L.G."/>
            <person name="Martin F."/>
            <person name="Kauserud H."/>
        </authorList>
    </citation>
    <scope>NUCLEOTIDE SEQUENCE</scope>
    <source>
        <strain evidence="1">CBHHK182m</strain>
    </source>
</reference>
<dbReference type="EMBL" id="JARKIB010000523">
    <property type="protein sequence ID" value="KAJ7701977.1"/>
    <property type="molecule type" value="Genomic_DNA"/>
</dbReference>
<sequence length="146" mass="16757">MQTHEVQIVTDTEQNVWHLVDHSFKPRNTPILLEGEAIVTQMDPEIRLNFRKSVDMADDIPIEGTGLLHAIWLYRNHPDLETRLDQVENPTEMNLRHAGMVDTQLVEVESGNRDRDSGHHWRPLGSVISNDSENVRNEISLMDTQG</sequence>
<accession>A0AAD7DYS0</accession>
<proteinExistence type="predicted"/>
<protein>
    <submittedName>
        <fullName evidence="1">Uncharacterized protein</fullName>
    </submittedName>
</protein>
<dbReference type="Proteomes" id="UP001215598">
    <property type="component" value="Unassembled WGS sequence"/>
</dbReference>
<evidence type="ECO:0000313" key="2">
    <source>
        <dbReference type="Proteomes" id="UP001215598"/>
    </source>
</evidence>